<evidence type="ECO:0000313" key="2">
    <source>
        <dbReference type="Proteomes" id="UP000307140"/>
    </source>
</evidence>
<sequence length="348" mass="40602">MKNYIILIFLVFTFSCKQTGKETTSTALPKVKEVEQKETLKPIYEKEYQTNNYTFHIKAINGEVTKLHIYTKGLENNFDETFEIEGQVLSSAELDINNDNFKEYYLKILPTDDSGNIDLMGFASHKNKSIYKIEVNESNHLREVNTDKISFSDNKIERSFTSDGKENGYSYNLIYIEEINKYILENIFKDEDSKYMDFTENDELAKKIATFFKEDYLKSDVNILTENDRKFQLAEVDLNNDGKKEIFINFITPYFCGSGGCNMLLLDANFKIITKFSVMQTPLFLQKETTNNWKNMLIRSGESFRQLVYKNGKYPSNPSVVKKYPYSPSGHDWVLFDEQFSPSKTYTF</sequence>
<dbReference type="EMBL" id="VANR01000006">
    <property type="protein sequence ID" value="TMM29078.1"/>
    <property type="molecule type" value="Genomic_DNA"/>
</dbReference>
<evidence type="ECO:0000313" key="1">
    <source>
        <dbReference type="EMBL" id="TMM29078.1"/>
    </source>
</evidence>
<reference evidence="1 2" key="1">
    <citation type="submission" date="2019-05" db="EMBL/GenBank/DDBJ databases">
        <title>Polaribacter aestuariivivens sp. nov., isolated from a tidal flat.</title>
        <authorList>
            <person name="Yoon J.-H."/>
        </authorList>
    </citation>
    <scope>NUCLEOTIDE SEQUENCE [LARGE SCALE GENOMIC DNA]</scope>
    <source>
        <strain evidence="1 2">DBTF-3</strain>
    </source>
</reference>
<dbReference type="AlphaFoldDB" id="A0A5S3N171"/>
<name>A0A5S3N171_9FLAO</name>
<proteinExistence type="predicted"/>
<gene>
    <name evidence="1" type="ORF">FDT66_11870</name>
</gene>
<evidence type="ECO:0008006" key="3">
    <source>
        <dbReference type="Google" id="ProtNLM"/>
    </source>
</evidence>
<protein>
    <recommendedName>
        <fullName evidence="3">Lipoprotein</fullName>
    </recommendedName>
</protein>
<comment type="caution">
    <text evidence="1">The sequence shown here is derived from an EMBL/GenBank/DDBJ whole genome shotgun (WGS) entry which is preliminary data.</text>
</comment>
<keyword evidence="2" id="KW-1185">Reference proteome</keyword>
<dbReference type="PROSITE" id="PS51257">
    <property type="entry name" value="PROKAR_LIPOPROTEIN"/>
    <property type="match status" value="1"/>
</dbReference>
<organism evidence="1 2">
    <name type="scientific">Polaribacter aestuariivivens</name>
    <dbReference type="NCBI Taxonomy" id="2304626"/>
    <lineage>
        <taxon>Bacteria</taxon>
        <taxon>Pseudomonadati</taxon>
        <taxon>Bacteroidota</taxon>
        <taxon>Flavobacteriia</taxon>
        <taxon>Flavobacteriales</taxon>
        <taxon>Flavobacteriaceae</taxon>
    </lineage>
</organism>
<dbReference type="OrthoDB" id="9816120at2"/>
<dbReference type="RefSeq" id="WP_138536809.1">
    <property type="nucleotide sequence ID" value="NZ_VANR01000006.1"/>
</dbReference>
<dbReference type="Proteomes" id="UP000307140">
    <property type="component" value="Unassembled WGS sequence"/>
</dbReference>
<accession>A0A5S3N171</accession>